<protein>
    <recommendedName>
        <fullName evidence="3">BCR, YitT family</fullName>
    </recommendedName>
</protein>
<evidence type="ECO:0000256" key="1">
    <source>
        <dbReference type="SAM" id="Phobius"/>
    </source>
</evidence>
<proteinExistence type="predicted"/>
<feature type="transmembrane region" description="Helical" evidence="1">
    <location>
        <begin position="135"/>
        <end position="159"/>
    </location>
</feature>
<evidence type="ECO:0000313" key="2">
    <source>
        <dbReference type="EMBL" id="SBW10725.1"/>
    </source>
</evidence>
<keyword evidence="1" id="KW-0472">Membrane</keyword>
<dbReference type="EMBL" id="FLUN01000001">
    <property type="protein sequence ID" value="SBW10725.1"/>
    <property type="molecule type" value="Genomic_DNA"/>
</dbReference>
<feature type="transmembrane region" description="Helical" evidence="1">
    <location>
        <begin position="105"/>
        <end position="129"/>
    </location>
</feature>
<dbReference type="Pfam" id="PF19700">
    <property type="entry name" value="DUF6198"/>
    <property type="match status" value="1"/>
</dbReference>
<reference evidence="2" key="1">
    <citation type="submission" date="2016-04" db="EMBL/GenBank/DDBJ databases">
        <authorList>
            <person name="Evans L.H."/>
            <person name="Alamgir A."/>
            <person name="Owens N."/>
            <person name="Weber N.D."/>
            <person name="Virtaneva K."/>
            <person name="Barbian K."/>
            <person name="Babar A."/>
            <person name="Rosenke K."/>
        </authorList>
    </citation>
    <scope>NUCLEOTIDE SEQUENCE</scope>
    <source>
        <strain evidence="2">86</strain>
    </source>
</reference>
<name>A0A212KGP6_9FIRM</name>
<accession>A0A212KGP6</accession>
<dbReference type="InterPro" id="IPR038750">
    <property type="entry name" value="YczE/YyaS-like"/>
</dbReference>
<feature type="transmembrane region" description="Helical" evidence="1">
    <location>
        <begin position="38"/>
        <end position="58"/>
    </location>
</feature>
<keyword evidence="1" id="KW-0812">Transmembrane</keyword>
<dbReference type="PANTHER" id="PTHR40078:SF1">
    <property type="entry name" value="INTEGRAL MEMBRANE PROTEIN"/>
    <property type="match status" value="1"/>
</dbReference>
<gene>
    <name evidence="2" type="ORF">KL86CLO1_13018</name>
</gene>
<organism evidence="2">
    <name type="scientific">uncultured Eubacteriales bacterium</name>
    <dbReference type="NCBI Taxonomy" id="172733"/>
    <lineage>
        <taxon>Bacteria</taxon>
        <taxon>Bacillati</taxon>
        <taxon>Bacillota</taxon>
        <taxon>Clostridia</taxon>
        <taxon>Eubacteriales</taxon>
        <taxon>environmental samples</taxon>
    </lineage>
</organism>
<feature type="transmembrane region" description="Helical" evidence="1">
    <location>
        <begin position="186"/>
        <end position="213"/>
    </location>
</feature>
<feature type="transmembrane region" description="Helical" evidence="1">
    <location>
        <begin position="78"/>
        <end position="98"/>
    </location>
</feature>
<keyword evidence="1" id="KW-1133">Transmembrane helix</keyword>
<evidence type="ECO:0008006" key="3">
    <source>
        <dbReference type="Google" id="ProtNLM"/>
    </source>
</evidence>
<dbReference type="AlphaFoldDB" id="A0A212KGP6"/>
<dbReference type="PANTHER" id="PTHR40078">
    <property type="entry name" value="INTEGRAL MEMBRANE PROTEIN-RELATED"/>
    <property type="match status" value="1"/>
</dbReference>
<sequence>MNDGRETEDIMPKKGKKETGGFILNFKKDNIISVIRDIIIISFGLMISSFGTALFYAAELGSSPMATFCDGIHNVFNISYGTANTVANMVLLVVLFFLARNYINIGTVLCVFTIGLWVNLFTPMLSGLLICEWPIVTRVLCTVAGTILMGCGLGLYVAVDRGFGALEGLVKLLCAKKKFSYTKAKVIQDIILVVGGILLSATWGIGTVIAMLLTGPVLQWSIHFFTPLLNRHRAATA</sequence>